<sequence>MATSTFAAPIIILMLIGIFILYDITKHKTQLNPILIAILGIEITIIGGFILLSARSESTQIISALIIVLGFIIVAISALRKK</sequence>
<feature type="transmembrane region" description="Helical" evidence="1">
    <location>
        <begin position="6"/>
        <end position="22"/>
    </location>
</feature>
<evidence type="ECO:0008006" key="4">
    <source>
        <dbReference type="Google" id="ProtNLM"/>
    </source>
</evidence>
<feature type="transmembrane region" description="Helical" evidence="1">
    <location>
        <begin position="34"/>
        <end position="54"/>
    </location>
</feature>
<dbReference type="Proteomes" id="UP001597362">
    <property type="component" value="Unassembled WGS sequence"/>
</dbReference>
<dbReference type="RefSeq" id="WP_377774713.1">
    <property type="nucleotide sequence ID" value="NZ_JBHUHO010000040.1"/>
</dbReference>
<comment type="caution">
    <text evidence="2">The sequence shown here is derived from an EMBL/GenBank/DDBJ whole genome shotgun (WGS) entry which is preliminary data.</text>
</comment>
<gene>
    <name evidence="2" type="ORF">ACFSJH_17305</name>
</gene>
<accession>A0ABW4YPA3</accession>
<keyword evidence="1" id="KW-0812">Transmembrane</keyword>
<organism evidence="2 3">
    <name type="scientific">Paenibacillus yanchengensis</name>
    <dbReference type="NCBI Taxonomy" id="2035833"/>
    <lineage>
        <taxon>Bacteria</taxon>
        <taxon>Bacillati</taxon>
        <taxon>Bacillota</taxon>
        <taxon>Bacilli</taxon>
        <taxon>Bacillales</taxon>
        <taxon>Paenibacillaceae</taxon>
        <taxon>Paenibacillus</taxon>
    </lineage>
</organism>
<dbReference type="EMBL" id="JBHUHO010000040">
    <property type="protein sequence ID" value="MFD2117491.1"/>
    <property type="molecule type" value="Genomic_DNA"/>
</dbReference>
<keyword evidence="1" id="KW-0472">Membrane</keyword>
<reference evidence="3" key="1">
    <citation type="journal article" date="2019" name="Int. J. Syst. Evol. Microbiol.">
        <title>The Global Catalogue of Microorganisms (GCM) 10K type strain sequencing project: providing services to taxonomists for standard genome sequencing and annotation.</title>
        <authorList>
            <consortium name="The Broad Institute Genomics Platform"/>
            <consortium name="The Broad Institute Genome Sequencing Center for Infectious Disease"/>
            <person name="Wu L."/>
            <person name="Ma J."/>
        </authorList>
    </citation>
    <scope>NUCLEOTIDE SEQUENCE [LARGE SCALE GENOMIC DNA]</scope>
    <source>
        <strain evidence="3">GH52</strain>
    </source>
</reference>
<evidence type="ECO:0000256" key="1">
    <source>
        <dbReference type="SAM" id="Phobius"/>
    </source>
</evidence>
<keyword evidence="1" id="KW-1133">Transmembrane helix</keyword>
<feature type="transmembrane region" description="Helical" evidence="1">
    <location>
        <begin position="60"/>
        <end position="79"/>
    </location>
</feature>
<evidence type="ECO:0000313" key="3">
    <source>
        <dbReference type="Proteomes" id="UP001597362"/>
    </source>
</evidence>
<evidence type="ECO:0000313" key="2">
    <source>
        <dbReference type="EMBL" id="MFD2117491.1"/>
    </source>
</evidence>
<keyword evidence="3" id="KW-1185">Reference proteome</keyword>
<protein>
    <recommendedName>
        <fullName evidence="4">Histidine kinase</fullName>
    </recommendedName>
</protein>
<proteinExistence type="predicted"/>
<name>A0ABW4YPA3_9BACL</name>